<evidence type="ECO:0000313" key="2">
    <source>
        <dbReference type="EMBL" id="KAK7454645.1"/>
    </source>
</evidence>
<feature type="compositionally biased region" description="Polar residues" evidence="1">
    <location>
        <begin position="463"/>
        <end position="472"/>
    </location>
</feature>
<reference evidence="2 3" key="1">
    <citation type="submission" date="2024-01" db="EMBL/GenBank/DDBJ databases">
        <title>A draft genome for the cacao thread blight pathogen Marasmiellus scandens.</title>
        <authorList>
            <person name="Baruah I.K."/>
            <person name="Leung J."/>
            <person name="Bukari Y."/>
            <person name="Amoako-Attah I."/>
            <person name="Meinhardt L.W."/>
            <person name="Bailey B.A."/>
            <person name="Cohen S.P."/>
        </authorList>
    </citation>
    <scope>NUCLEOTIDE SEQUENCE [LARGE SCALE GENOMIC DNA]</scope>
    <source>
        <strain evidence="2 3">GH-19</strain>
    </source>
</reference>
<evidence type="ECO:0000256" key="1">
    <source>
        <dbReference type="SAM" id="MobiDB-lite"/>
    </source>
</evidence>
<keyword evidence="3" id="KW-1185">Reference proteome</keyword>
<feature type="region of interest" description="Disordered" evidence="1">
    <location>
        <begin position="1"/>
        <end position="86"/>
    </location>
</feature>
<feature type="compositionally biased region" description="Basic and acidic residues" evidence="1">
    <location>
        <begin position="75"/>
        <end position="86"/>
    </location>
</feature>
<protein>
    <submittedName>
        <fullName evidence="2">Uncharacterized protein</fullName>
    </submittedName>
</protein>
<feature type="compositionally biased region" description="Polar residues" evidence="1">
    <location>
        <begin position="371"/>
        <end position="384"/>
    </location>
</feature>
<sequence>MSLLERRPRVVRSKTMDAFSRVPLSQLDPDGSGNVRDSVLTQSTDHQTASSSIYPRSSSMSSECYSPVSEDEDVHSEHEEPQKIDSDDVSYRLRLLVNNNYFLPPAHAKPRPSDFPPPAPPKKNSAPAFLDIFRVGKSKSKPPTPISGDFDALTPALRTTSDATVVSGFPVSKSPSSGPHSPASEVSLGRVVVVREKMVDLVRAAKQAEDEVNAVRGIRRDGSQRDHQQVPFDDVIDPTDIVDVPPPSSRYPFAIQASNIHGLGVQDSVGAALLADRLPPPSSPDNSASPEGDWRTALLKAAVGHSFDNLANAAEQSPSSPIMKPGSPSTFRTDTPTSRILDKRIISNPILESAQESPVPSPAPGSPDSVLPNQTKDSDSQPSSYVFRRAETPAAPLTPLNPPPRKQMPNPLYSLSQTDLTDLTEPLASPTTSLYPMSSVPVLESDVRHAMMMTPPPGPVFASANTSTSSGAFTPEPTMYSSLDDEHEELPRPSTSMSDSDTDSYPSPTASAFQDALTGLTPIHSPTEMVQQEEENKASASANRDNARHSTDERPPSARSAHRPSPLVFKRSITSSPPPRVSSSLARPSFFEPLTAPPRTTSLHYGSLNNPINPNLRTSPIPSRLGVNLADDGDGGNDGDDDGVQDIEIL</sequence>
<feature type="region of interest" description="Disordered" evidence="1">
    <location>
        <begin position="313"/>
        <end position="413"/>
    </location>
</feature>
<accession>A0ABR1JEZ8</accession>
<dbReference type="Proteomes" id="UP001498398">
    <property type="component" value="Unassembled WGS sequence"/>
</dbReference>
<feature type="region of interest" description="Disordered" evidence="1">
    <location>
        <begin position="529"/>
        <end position="650"/>
    </location>
</feature>
<dbReference type="EMBL" id="JBANRG010000024">
    <property type="protein sequence ID" value="KAK7454645.1"/>
    <property type="molecule type" value="Genomic_DNA"/>
</dbReference>
<organism evidence="2 3">
    <name type="scientific">Marasmiellus scandens</name>
    <dbReference type="NCBI Taxonomy" id="2682957"/>
    <lineage>
        <taxon>Eukaryota</taxon>
        <taxon>Fungi</taxon>
        <taxon>Dikarya</taxon>
        <taxon>Basidiomycota</taxon>
        <taxon>Agaricomycotina</taxon>
        <taxon>Agaricomycetes</taxon>
        <taxon>Agaricomycetidae</taxon>
        <taxon>Agaricales</taxon>
        <taxon>Marasmiineae</taxon>
        <taxon>Omphalotaceae</taxon>
        <taxon>Marasmiellus</taxon>
    </lineage>
</organism>
<feature type="compositionally biased region" description="Low complexity" evidence="1">
    <location>
        <begin position="557"/>
        <end position="566"/>
    </location>
</feature>
<gene>
    <name evidence="2" type="ORF">VKT23_011398</name>
</gene>
<feature type="region of interest" description="Disordered" evidence="1">
    <location>
        <begin position="458"/>
        <end position="512"/>
    </location>
</feature>
<name>A0ABR1JEZ8_9AGAR</name>
<comment type="caution">
    <text evidence="2">The sequence shown here is derived from an EMBL/GenBank/DDBJ whole genome shotgun (WGS) entry which is preliminary data.</text>
</comment>
<feature type="compositionally biased region" description="Polar residues" evidence="1">
    <location>
        <begin position="327"/>
        <end position="338"/>
    </location>
</feature>
<proteinExistence type="predicted"/>
<feature type="compositionally biased region" description="Low complexity" evidence="1">
    <location>
        <begin position="493"/>
        <end position="511"/>
    </location>
</feature>
<feature type="compositionally biased region" description="Low complexity" evidence="1">
    <location>
        <begin position="50"/>
        <end position="62"/>
    </location>
</feature>
<evidence type="ECO:0000313" key="3">
    <source>
        <dbReference type="Proteomes" id="UP001498398"/>
    </source>
</evidence>
<feature type="compositionally biased region" description="Polar residues" evidence="1">
    <location>
        <begin position="598"/>
        <end position="621"/>
    </location>
</feature>
<feature type="region of interest" description="Disordered" evidence="1">
    <location>
        <begin position="106"/>
        <end position="126"/>
    </location>
</feature>
<feature type="compositionally biased region" description="Acidic residues" evidence="1">
    <location>
        <begin position="631"/>
        <end position="650"/>
    </location>
</feature>
<feature type="compositionally biased region" description="Polar residues" evidence="1">
    <location>
        <begin position="39"/>
        <end position="49"/>
    </location>
</feature>
<feature type="compositionally biased region" description="Basic and acidic residues" evidence="1">
    <location>
        <begin position="545"/>
        <end position="556"/>
    </location>
</feature>